<feature type="transmembrane region" description="Helical" evidence="1">
    <location>
        <begin position="16"/>
        <end position="34"/>
    </location>
</feature>
<dbReference type="Proteomes" id="UP001157160">
    <property type="component" value="Unassembled WGS sequence"/>
</dbReference>
<proteinExistence type="predicted"/>
<comment type="caution">
    <text evidence="2">The sequence shown here is derived from an EMBL/GenBank/DDBJ whole genome shotgun (WGS) entry which is preliminary data.</text>
</comment>
<keyword evidence="1" id="KW-0812">Transmembrane</keyword>
<evidence type="ECO:0000313" key="3">
    <source>
        <dbReference type="Proteomes" id="UP001157160"/>
    </source>
</evidence>
<feature type="transmembrane region" description="Helical" evidence="1">
    <location>
        <begin position="158"/>
        <end position="178"/>
    </location>
</feature>
<evidence type="ECO:0000256" key="1">
    <source>
        <dbReference type="SAM" id="Phobius"/>
    </source>
</evidence>
<dbReference type="RefSeq" id="WP_284233308.1">
    <property type="nucleotide sequence ID" value="NZ_BSUL01000001.1"/>
</dbReference>
<dbReference type="AlphaFoldDB" id="A0AA37UGZ4"/>
<dbReference type="EMBL" id="BSUL01000001">
    <property type="protein sequence ID" value="GMA29320.1"/>
    <property type="molecule type" value="Genomic_DNA"/>
</dbReference>
<evidence type="ECO:0008006" key="4">
    <source>
        <dbReference type="Google" id="ProtNLM"/>
    </source>
</evidence>
<organism evidence="2 3">
    <name type="scientific">Arenivirga flava</name>
    <dbReference type="NCBI Taxonomy" id="1930060"/>
    <lineage>
        <taxon>Bacteria</taxon>
        <taxon>Bacillati</taxon>
        <taxon>Actinomycetota</taxon>
        <taxon>Actinomycetes</taxon>
        <taxon>Micrococcales</taxon>
        <taxon>Microbacteriaceae</taxon>
        <taxon>Arenivirga</taxon>
    </lineage>
</organism>
<evidence type="ECO:0000313" key="2">
    <source>
        <dbReference type="EMBL" id="GMA29320.1"/>
    </source>
</evidence>
<dbReference type="InterPro" id="IPR049713">
    <property type="entry name" value="Pr6Pr-like"/>
</dbReference>
<reference evidence="2 3" key="1">
    <citation type="journal article" date="2014" name="Int. J. Syst. Evol. Microbiol.">
        <title>Complete genome sequence of Corynebacterium casei LMG S-19264T (=DSM 44701T), isolated from a smear-ripened cheese.</title>
        <authorList>
            <consortium name="US DOE Joint Genome Institute (JGI-PGF)"/>
            <person name="Walter F."/>
            <person name="Albersmeier A."/>
            <person name="Kalinowski J."/>
            <person name="Ruckert C."/>
        </authorList>
    </citation>
    <scope>NUCLEOTIDE SEQUENCE [LARGE SCALE GENOMIC DNA]</scope>
    <source>
        <strain evidence="2 3">NBRC 112289</strain>
    </source>
</reference>
<keyword evidence="1" id="KW-0472">Membrane</keyword>
<feature type="transmembrane region" description="Helical" evidence="1">
    <location>
        <begin position="198"/>
        <end position="223"/>
    </location>
</feature>
<dbReference type="NCBIfam" id="NF038065">
    <property type="entry name" value="Pr6Pr"/>
    <property type="match status" value="1"/>
</dbReference>
<accession>A0AA37UGZ4</accession>
<protein>
    <recommendedName>
        <fullName evidence="4">Integral membrane protein</fullName>
    </recommendedName>
</protein>
<name>A0AA37UGZ4_9MICO</name>
<feature type="transmembrane region" description="Helical" evidence="1">
    <location>
        <begin position="54"/>
        <end position="79"/>
    </location>
</feature>
<keyword evidence="1" id="KW-1133">Transmembrane helix</keyword>
<gene>
    <name evidence="2" type="ORF">GCM10025874_25730</name>
</gene>
<sequence>MTVTSPSIGSASRIDTVWAVLRLLVVIVAIAATFEQARLAAQLAEALDIEPITAIGRLFTFFTVLSNTSLIVVLAIAGVRTLRVPEPLDPRWLAILLVSMSTAMIVTGLVYNVVLRSVGDADISSGWSNAVHHVVGPLFVLADLLFAPRRRALPWSAALWGLVLPLAWSALTLATGPFRESFSTGRPPWYPYPFLDPATAGGYGGVALWVLGIAALFVVVTLTEVAIGRWRGRPAPLGDQSA</sequence>
<keyword evidence="3" id="KW-1185">Reference proteome</keyword>
<feature type="transmembrane region" description="Helical" evidence="1">
    <location>
        <begin position="91"/>
        <end position="114"/>
    </location>
</feature>